<gene>
    <name evidence="2" type="ORF">DLJ82_3812</name>
    <name evidence="3" type="ORF">GUK36_24245</name>
</gene>
<organism evidence="2 4">
    <name type="scientific">Rhizobium leguminosarum</name>
    <dbReference type="NCBI Taxonomy" id="384"/>
    <lineage>
        <taxon>Bacteria</taxon>
        <taxon>Pseudomonadati</taxon>
        <taxon>Pseudomonadota</taxon>
        <taxon>Alphaproteobacteria</taxon>
        <taxon>Hyphomicrobiales</taxon>
        <taxon>Rhizobiaceae</taxon>
        <taxon>Rhizobium/Agrobacterium group</taxon>
        <taxon>Rhizobium</taxon>
    </lineage>
</organism>
<dbReference type="CDD" id="cd02440">
    <property type="entry name" value="AdoMet_MTases"/>
    <property type="match status" value="1"/>
</dbReference>
<dbReference type="RefSeq" id="WP_018244916.1">
    <property type="nucleotide sequence ID" value="NZ_CP030760.1"/>
</dbReference>
<dbReference type="SUPFAM" id="SSF53335">
    <property type="entry name" value="S-adenosyl-L-methionine-dependent methyltransferases"/>
    <property type="match status" value="1"/>
</dbReference>
<dbReference type="GO" id="GO:0032259">
    <property type="term" value="P:methylation"/>
    <property type="evidence" value="ECO:0007669"/>
    <property type="project" value="UniProtKB-KW"/>
</dbReference>
<protein>
    <submittedName>
        <fullName evidence="2">Methyltransferase domain family protein</fullName>
    </submittedName>
    <submittedName>
        <fullName evidence="3">Methyltransferase domain-containing protein</fullName>
    </submittedName>
</protein>
<dbReference type="EMBL" id="CP030760">
    <property type="protein sequence ID" value="AXA41378.1"/>
    <property type="molecule type" value="Genomic_DNA"/>
</dbReference>
<dbReference type="Proteomes" id="UP000251166">
    <property type="component" value="Chromosome"/>
</dbReference>
<evidence type="ECO:0000313" key="3">
    <source>
        <dbReference type="EMBL" id="NEK52535.1"/>
    </source>
</evidence>
<dbReference type="Proteomes" id="UP000471409">
    <property type="component" value="Unassembled WGS sequence"/>
</dbReference>
<dbReference type="AlphaFoldDB" id="A0A2Z4YLA6"/>
<evidence type="ECO:0000259" key="1">
    <source>
        <dbReference type="Pfam" id="PF08241"/>
    </source>
</evidence>
<name>A0A2Z4YLA6_RHILE</name>
<feature type="domain" description="Methyltransferase type 11" evidence="1">
    <location>
        <begin position="109"/>
        <end position="160"/>
    </location>
</feature>
<keyword evidence="2" id="KW-0808">Transferase</keyword>
<dbReference type="Pfam" id="PF08241">
    <property type="entry name" value="Methyltransf_11"/>
    <property type="match status" value="1"/>
</dbReference>
<sequence>MAIGQFCCSVCGSREFKFSEVLWDGLTDEWQICEEERRYIDRQQGEQCIRCGSNLRSIALADGLRNVFSTDKTLSDFVASASSKASILEINEAGTLHSLLMKLPGHVFAEYPRVDMHALPFDAESFDVVVHSDTLEHVKNPVHALQECGRVLKTGGALCFTIPIIVGRMSRSRDGLKPSYHGDPALNASDYLVHTEFGADAWTYIMRAGFSQLRIFAVEYPAAISFVAIR</sequence>
<dbReference type="GO" id="GO:0008757">
    <property type="term" value="F:S-adenosylmethionine-dependent methyltransferase activity"/>
    <property type="evidence" value="ECO:0007669"/>
    <property type="project" value="InterPro"/>
</dbReference>
<accession>A0A2Z4YLA6</accession>
<keyword evidence="2" id="KW-0489">Methyltransferase</keyword>
<reference evidence="2 4" key="1">
    <citation type="submission" date="2018-07" db="EMBL/GenBank/DDBJ databases">
        <title>Rhizobium leguminosarum strain:ATCC 14479 Genome sequencing and assembly.</title>
        <authorList>
            <person name="Chakraborty R."/>
        </authorList>
    </citation>
    <scope>NUCLEOTIDE SEQUENCE [LARGE SCALE GENOMIC DNA]</scope>
    <source>
        <strain evidence="2 4">ATCC 14479</strain>
    </source>
</reference>
<dbReference type="InterPro" id="IPR029063">
    <property type="entry name" value="SAM-dependent_MTases_sf"/>
</dbReference>
<dbReference type="Gene3D" id="3.40.50.150">
    <property type="entry name" value="Vaccinia Virus protein VP39"/>
    <property type="match status" value="1"/>
</dbReference>
<dbReference type="EMBL" id="WXXP01000010">
    <property type="protein sequence ID" value="NEK52535.1"/>
    <property type="molecule type" value="Genomic_DNA"/>
</dbReference>
<dbReference type="InterPro" id="IPR013216">
    <property type="entry name" value="Methyltransf_11"/>
</dbReference>
<evidence type="ECO:0000313" key="2">
    <source>
        <dbReference type="EMBL" id="AXA41378.1"/>
    </source>
</evidence>
<reference evidence="3 5" key="2">
    <citation type="submission" date="2020-01" db="EMBL/GenBank/DDBJ databases">
        <title>Rhizobium genotypes associated with high levels of biological nitrogen fixation by grain legumes in a temperate-maritime cropping system.</title>
        <authorList>
            <person name="Maluk M."/>
            <person name="Francesc Ferrando Molina F."/>
            <person name="Lopez Del Egido L."/>
            <person name="Lafos M."/>
            <person name="Langarica-Fuentes A."/>
            <person name="Gebre Yohannes G."/>
            <person name="Young M.W."/>
            <person name="Martin P."/>
            <person name="Gantlett R."/>
            <person name="Kenicer G."/>
            <person name="Hawes C."/>
            <person name="Begg G.S."/>
            <person name="Quilliam R.S."/>
            <person name="Squire G.R."/>
            <person name="Poole P.S."/>
            <person name="Young P.W."/>
            <person name="Iannetta P.M."/>
            <person name="James E.K."/>
        </authorList>
    </citation>
    <scope>NUCLEOTIDE SEQUENCE [LARGE SCALE GENOMIC DNA]</scope>
    <source>
        <strain evidence="3 5">JHI944</strain>
    </source>
</reference>
<proteinExistence type="predicted"/>
<evidence type="ECO:0000313" key="4">
    <source>
        <dbReference type="Proteomes" id="UP000251166"/>
    </source>
</evidence>
<evidence type="ECO:0000313" key="5">
    <source>
        <dbReference type="Proteomes" id="UP000471409"/>
    </source>
</evidence>